<reference evidence="1 2" key="1">
    <citation type="submission" date="2013-08" db="EMBL/GenBank/DDBJ databases">
        <authorList>
            <person name="Weinstock G."/>
            <person name="Sodergren E."/>
            <person name="Wylie T."/>
            <person name="Fulton L."/>
            <person name="Fulton R."/>
            <person name="Fronick C."/>
            <person name="O'Laughlin M."/>
            <person name="Godfrey J."/>
            <person name="Miner T."/>
            <person name="Herter B."/>
            <person name="Appelbaum E."/>
            <person name="Cordes M."/>
            <person name="Lek S."/>
            <person name="Wollam A."/>
            <person name="Pepin K.H."/>
            <person name="Palsikar V.B."/>
            <person name="Mitreva M."/>
            <person name="Wilson R.K."/>
        </authorList>
    </citation>
    <scope>NUCLEOTIDE SEQUENCE [LARGE SCALE GENOMIC DNA]</scope>
    <source>
        <strain evidence="1 2">ATCC 15930</strain>
    </source>
</reference>
<proteinExistence type="predicted"/>
<accession>A0A069QM62</accession>
<keyword evidence="2" id="KW-1185">Reference proteome</keyword>
<gene>
    <name evidence="1" type="ORF">HMPREF1991_00034</name>
</gene>
<dbReference type="EMBL" id="JNGW01000004">
    <property type="protein sequence ID" value="KDR53870.1"/>
    <property type="molecule type" value="Genomic_DNA"/>
</dbReference>
<dbReference type="HOGENOM" id="CLU_181521_0_0_10"/>
<comment type="caution">
    <text evidence="1">The sequence shown here is derived from an EMBL/GenBank/DDBJ whole genome shotgun (WGS) entry which is preliminary data.</text>
</comment>
<evidence type="ECO:0000313" key="2">
    <source>
        <dbReference type="Proteomes" id="UP000027442"/>
    </source>
</evidence>
<evidence type="ECO:0000313" key="1">
    <source>
        <dbReference type="EMBL" id="KDR53870.1"/>
    </source>
</evidence>
<dbReference type="Proteomes" id="UP000027442">
    <property type="component" value="Unassembled WGS sequence"/>
</dbReference>
<sequence length="99" mass="11276">MIKGGIVEKVFQYRHGNVCKQGFISMFTKSHWIVYEGGLTFYDAANKPVEDIGKATKLAFKFATWGENPDNSIDNLLYKGRKSVACFKCTFYGYIICKQ</sequence>
<organism evidence="1 2">
    <name type="scientific">Hoylesella loescheii DSM 19665 = JCM 12249 = ATCC 15930</name>
    <dbReference type="NCBI Taxonomy" id="1122985"/>
    <lineage>
        <taxon>Bacteria</taxon>
        <taxon>Pseudomonadati</taxon>
        <taxon>Bacteroidota</taxon>
        <taxon>Bacteroidia</taxon>
        <taxon>Bacteroidales</taxon>
        <taxon>Prevotellaceae</taxon>
        <taxon>Hoylesella</taxon>
    </lineage>
</organism>
<name>A0A069QM62_HOYLO</name>
<dbReference type="PATRIC" id="fig|1122985.7.peg.37"/>
<dbReference type="AlphaFoldDB" id="A0A069QM62"/>
<protein>
    <submittedName>
        <fullName evidence="1">Uncharacterized protein</fullName>
    </submittedName>
</protein>